<dbReference type="RefSeq" id="WP_144996129.1">
    <property type="nucleotide sequence ID" value="NZ_CP036281.1"/>
</dbReference>
<evidence type="ECO:0000313" key="2">
    <source>
        <dbReference type="EMBL" id="QDU80899.1"/>
    </source>
</evidence>
<dbReference type="EMBL" id="CP036281">
    <property type="protein sequence ID" value="QDU80899.1"/>
    <property type="molecule type" value="Genomic_DNA"/>
</dbReference>
<feature type="transmembrane region" description="Helical" evidence="1">
    <location>
        <begin position="134"/>
        <end position="153"/>
    </location>
</feature>
<name>A0A518CNU8_9PLAN</name>
<evidence type="ECO:0000313" key="3">
    <source>
        <dbReference type="Proteomes" id="UP000317178"/>
    </source>
</evidence>
<dbReference type="Proteomes" id="UP000317178">
    <property type="component" value="Chromosome"/>
</dbReference>
<evidence type="ECO:0008006" key="4">
    <source>
        <dbReference type="Google" id="ProtNLM"/>
    </source>
</evidence>
<sequence length="159" mass="17829">MAVLRQLSFVLSRLLISGWVGAAALFVVTSVAEQTNSEFDSMVRDQLALIRFPYYYLFGFIMVGGSLGSLLFSDRSQYWMRWWISVGLLSLTLIIMLVDYFAIFMPLKDILSDAGGAKPQEFVAYHEYSEKINMLHVTLSLICACILCSVGMGKSKARS</sequence>
<dbReference type="KEGG" id="plon:Pla110_26350"/>
<dbReference type="AlphaFoldDB" id="A0A518CNU8"/>
<keyword evidence="1" id="KW-1133">Transmembrane helix</keyword>
<keyword evidence="1" id="KW-0472">Membrane</keyword>
<accession>A0A518CNU8</accession>
<dbReference type="OrthoDB" id="215597at2"/>
<feature type="transmembrane region" description="Helical" evidence="1">
    <location>
        <begin position="12"/>
        <end position="32"/>
    </location>
</feature>
<keyword evidence="3" id="KW-1185">Reference proteome</keyword>
<feature type="transmembrane region" description="Helical" evidence="1">
    <location>
        <begin position="84"/>
        <end position="103"/>
    </location>
</feature>
<gene>
    <name evidence="2" type="ORF">Pla110_26350</name>
</gene>
<organism evidence="2 3">
    <name type="scientific">Polystyrenella longa</name>
    <dbReference type="NCBI Taxonomy" id="2528007"/>
    <lineage>
        <taxon>Bacteria</taxon>
        <taxon>Pseudomonadati</taxon>
        <taxon>Planctomycetota</taxon>
        <taxon>Planctomycetia</taxon>
        <taxon>Planctomycetales</taxon>
        <taxon>Planctomycetaceae</taxon>
        <taxon>Polystyrenella</taxon>
    </lineage>
</organism>
<proteinExistence type="predicted"/>
<keyword evidence="1" id="KW-0812">Transmembrane</keyword>
<reference evidence="2 3" key="1">
    <citation type="submission" date="2019-02" db="EMBL/GenBank/DDBJ databases">
        <title>Deep-cultivation of Planctomycetes and their phenomic and genomic characterization uncovers novel biology.</title>
        <authorList>
            <person name="Wiegand S."/>
            <person name="Jogler M."/>
            <person name="Boedeker C."/>
            <person name="Pinto D."/>
            <person name="Vollmers J."/>
            <person name="Rivas-Marin E."/>
            <person name="Kohn T."/>
            <person name="Peeters S.H."/>
            <person name="Heuer A."/>
            <person name="Rast P."/>
            <person name="Oberbeckmann S."/>
            <person name="Bunk B."/>
            <person name="Jeske O."/>
            <person name="Meyerdierks A."/>
            <person name="Storesund J.E."/>
            <person name="Kallscheuer N."/>
            <person name="Luecker S."/>
            <person name="Lage O.M."/>
            <person name="Pohl T."/>
            <person name="Merkel B.J."/>
            <person name="Hornburger P."/>
            <person name="Mueller R.-W."/>
            <person name="Bruemmer F."/>
            <person name="Labrenz M."/>
            <person name="Spormann A.M."/>
            <person name="Op den Camp H."/>
            <person name="Overmann J."/>
            <person name="Amann R."/>
            <person name="Jetten M.S.M."/>
            <person name="Mascher T."/>
            <person name="Medema M.H."/>
            <person name="Devos D.P."/>
            <person name="Kaster A.-K."/>
            <person name="Ovreas L."/>
            <person name="Rohde M."/>
            <person name="Galperin M.Y."/>
            <person name="Jogler C."/>
        </authorList>
    </citation>
    <scope>NUCLEOTIDE SEQUENCE [LARGE SCALE GENOMIC DNA]</scope>
    <source>
        <strain evidence="2 3">Pla110</strain>
    </source>
</reference>
<evidence type="ECO:0000256" key="1">
    <source>
        <dbReference type="SAM" id="Phobius"/>
    </source>
</evidence>
<feature type="transmembrane region" description="Helical" evidence="1">
    <location>
        <begin position="52"/>
        <end position="72"/>
    </location>
</feature>
<protein>
    <recommendedName>
        <fullName evidence="4">DUF4149 domain-containing protein</fullName>
    </recommendedName>
</protein>